<evidence type="ECO:0000313" key="6">
    <source>
        <dbReference type="EMBL" id="KAI1728059.1"/>
    </source>
</evidence>
<keyword evidence="7" id="KW-1185">Reference proteome</keyword>
<feature type="signal peptide" evidence="4">
    <location>
        <begin position="1"/>
        <end position="26"/>
    </location>
</feature>
<dbReference type="CDD" id="cd22593">
    <property type="entry name" value="Kunitz_conkunitzin"/>
    <property type="match status" value="2"/>
</dbReference>
<gene>
    <name evidence="6" type="ORF">DdX_00209</name>
</gene>
<dbReference type="PANTHER" id="PTHR10083">
    <property type="entry name" value="KUNITZ-TYPE PROTEASE INHIBITOR-RELATED"/>
    <property type="match status" value="1"/>
</dbReference>
<name>A0AAD4R721_9BILA</name>
<dbReference type="PROSITE" id="PS00280">
    <property type="entry name" value="BPTI_KUNITZ_1"/>
    <property type="match status" value="1"/>
</dbReference>
<organism evidence="6 7">
    <name type="scientific">Ditylenchus destructor</name>
    <dbReference type="NCBI Taxonomy" id="166010"/>
    <lineage>
        <taxon>Eukaryota</taxon>
        <taxon>Metazoa</taxon>
        <taxon>Ecdysozoa</taxon>
        <taxon>Nematoda</taxon>
        <taxon>Chromadorea</taxon>
        <taxon>Rhabditida</taxon>
        <taxon>Tylenchina</taxon>
        <taxon>Tylenchomorpha</taxon>
        <taxon>Sphaerularioidea</taxon>
        <taxon>Anguinidae</taxon>
        <taxon>Anguininae</taxon>
        <taxon>Ditylenchus</taxon>
    </lineage>
</organism>
<dbReference type="SMART" id="SM00131">
    <property type="entry name" value="KU"/>
    <property type="match status" value="3"/>
</dbReference>
<dbReference type="InterPro" id="IPR036880">
    <property type="entry name" value="Kunitz_BPTI_sf"/>
</dbReference>
<accession>A0AAD4R721</accession>
<dbReference type="InterPro" id="IPR050098">
    <property type="entry name" value="TFPI/VKTCI-like"/>
</dbReference>
<sequence>MDMALPSSLIITELLLFTTLLPLTFGYDTYLYQNSNISTTYFHNDSLKGHEDNSFLGAIGRLIFGEESKRFLRNFTTSELPGLALSAVNSFGSHNSFESQLPTTSAVVPDNRHHYRYQSNQHNYASYPPQNLAGSPASSCTLPQAIGTGPYRIPRWYYNPSRLRCELFYWSGCCGNANNFATHQSCEQLCENVDHKQNSVVYVPFTLTFTMRPTDGPPSQQTKQIRPLLPSEPNPPNNGIENNINELISMQYKPEAVTNRERMGGNSVFPPPLSLVTNKCELDLDTGHGGPPQKRYYFNPITKLCQEFQFGGQGGNPNNFVNFILRNAISYFSLQNHLDECRRECRESPNPCAYGPVSGQPIQCQPGTVLSTTCTGQQFCHIGASPATTICCPKPALVDPCQQPLNIGIGNANLPRFYYNPPTQTCQTFAYKGLQGNENNFMQRAQCESVCQPRKKPLVITDYTTYLSESMCSREPIPKPNGNTVLLINKCLSCWILLPHWSRHKDKCVLSSTSLDYINGALT</sequence>
<keyword evidence="4" id="KW-0732">Signal</keyword>
<dbReference type="PROSITE" id="PS50279">
    <property type="entry name" value="BPTI_KUNITZ_2"/>
    <property type="match status" value="3"/>
</dbReference>
<feature type="domain" description="BPTI/Kunitz inhibitor" evidence="5">
    <location>
        <begin position="140"/>
        <end position="190"/>
    </location>
</feature>
<keyword evidence="2" id="KW-0722">Serine protease inhibitor</keyword>
<dbReference type="Gene3D" id="4.10.410.10">
    <property type="entry name" value="Pancreatic trypsin inhibitor Kunitz domain"/>
    <property type="match status" value="3"/>
</dbReference>
<feature type="domain" description="BPTI/Kunitz inhibitor" evidence="5">
    <location>
        <begin position="401"/>
        <end position="451"/>
    </location>
</feature>
<proteinExistence type="predicted"/>
<feature type="chain" id="PRO_5042071548" evidence="4">
    <location>
        <begin position="27"/>
        <end position="523"/>
    </location>
</feature>
<dbReference type="InterPro" id="IPR002223">
    <property type="entry name" value="Kunitz_BPTI"/>
</dbReference>
<protein>
    <submittedName>
        <fullName evidence="6">Kunitz/Bovine pancreatic trypsin inhibitor domain-containing protein</fullName>
    </submittedName>
</protein>
<feature type="compositionally biased region" description="Polar residues" evidence="3">
    <location>
        <begin position="212"/>
        <end position="224"/>
    </location>
</feature>
<evidence type="ECO:0000256" key="3">
    <source>
        <dbReference type="SAM" id="MobiDB-lite"/>
    </source>
</evidence>
<dbReference type="Pfam" id="PF00014">
    <property type="entry name" value="Kunitz_BPTI"/>
    <property type="match status" value="3"/>
</dbReference>
<dbReference type="EMBL" id="JAKKPZ010000001">
    <property type="protein sequence ID" value="KAI1728059.1"/>
    <property type="molecule type" value="Genomic_DNA"/>
</dbReference>
<dbReference type="AlphaFoldDB" id="A0AAD4R721"/>
<feature type="domain" description="BPTI/Kunitz inhibitor" evidence="5">
    <location>
        <begin position="280"/>
        <end position="320"/>
    </location>
</feature>
<dbReference type="Proteomes" id="UP001201812">
    <property type="component" value="Unassembled WGS sequence"/>
</dbReference>
<dbReference type="InterPro" id="IPR020901">
    <property type="entry name" value="Prtase_inh_Kunz-CS"/>
</dbReference>
<keyword evidence="1" id="KW-0646">Protease inhibitor</keyword>
<feature type="region of interest" description="Disordered" evidence="3">
    <location>
        <begin position="212"/>
        <end position="238"/>
    </location>
</feature>
<evidence type="ECO:0000313" key="7">
    <source>
        <dbReference type="Proteomes" id="UP001201812"/>
    </source>
</evidence>
<evidence type="ECO:0000256" key="1">
    <source>
        <dbReference type="ARBA" id="ARBA00022690"/>
    </source>
</evidence>
<dbReference type="SUPFAM" id="SSF57362">
    <property type="entry name" value="BPTI-like"/>
    <property type="match status" value="3"/>
</dbReference>
<dbReference type="GO" id="GO:0004867">
    <property type="term" value="F:serine-type endopeptidase inhibitor activity"/>
    <property type="evidence" value="ECO:0007669"/>
    <property type="project" value="UniProtKB-KW"/>
</dbReference>
<evidence type="ECO:0000259" key="5">
    <source>
        <dbReference type="PROSITE" id="PS50279"/>
    </source>
</evidence>
<comment type="caution">
    <text evidence="6">The sequence shown here is derived from an EMBL/GenBank/DDBJ whole genome shotgun (WGS) entry which is preliminary data.</text>
</comment>
<evidence type="ECO:0000256" key="4">
    <source>
        <dbReference type="SAM" id="SignalP"/>
    </source>
</evidence>
<evidence type="ECO:0000256" key="2">
    <source>
        <dbReference type="ARBA" id="ARBA00022900"/>
    </source>
</evidence>
<dbReference type="CDD" id="cd00109">
    <property type="entry name" value="Kunitz-type"/>
    <property type="match status" value="1"/>
</dbReference>
<reference evidence="6" key="1">
    <citation type="submission" date="2022-01" db="EMBL/GenBank/DDBJ databases">
        <title>Genome Sequence Resource for Two Populations of Ditylenchus destructor, the Migratory Endoparasitic Phytonematode.</title>
        <authorList>
            <person name="Zhang H."/>
            <person name="Lin R."/>
            <person name="Xie B."/>
        </authorList>
    </citation>
    <scope>NUCLEOTIDE SEQUENCE</scope>
    <source>
        <strain evidence="6">BazhouSP</strain>
    </source>
</reference>